<dbReference type="RefSeq" id="WP_227116163.1">
    <property type="nucleotide sequence ID" value="NZ_JAJCID010000007.1"/>
</dbReference>
<organism evidence="1 2">
    <name type="scientific">Enterocloster aldenensis</name>
    <dbReference type="NCBI Taxonomy" id="358742"/>
    <lineage>
        <taxon>Bacteria</taxon>
        <taxon>Bacillati</taxon>
        <taxon>Bacillota</taxon>
        <taxon>Clostridia</taxon>
        <taxon>Lachnospirales</taxon>
        <taxon>Lachnospiraceae</taxon>
        <taxon>Enterocloster</taxon>
    </lineage>
</organism>
<protein>
    <submittedName>
        <fullName evidence="1">HAD family phosphatase</fullName>
    </submittedName>
</protein>
<dbReference type="PRINTS" id="PR00413">
    <property type="entry name" value="HADHALOGNASE"/>
</dbReference>
<name>A0AAW5BZY9_9FIRM</name>
<dbReference type="InterPro" id="IPR036412">
    <property type="entry name" value="HAD-like_sf"/>
</dbReference>
<accession>A0AAW5BZY9</accession>
<dbReference type="CDD" id="cd07505">
    <property type="entry name" value="HAD_BPGM-like"/>
    <property type="match status" value="1"/>
</dbReference>
<dbReference type="Gene3D" id="3.40.50.1000">
    <property type="entry name" value="HAD superfamily/HAD-like"/>
    <property type="match status" value="1"/>
</dbReference>
<evidence type="ECO:0000313" key="2">
    <source>
        <dbReference type="Proteomes" id="UP001299608"/>
    </source>
</evidence>
<reference evidence="1" key="1">
    <citation type="submission" date="2022-01" db="EMBL/GenBank/DDBJ databases">
        <title>Collection of gut derived symbiotic bacterial strains cultured from healthy donors.</title>
        <authorList>
            <person name="Lin H."/>
            <person name="Kohout C."/>
            <person name="Waligurski E."/>
            <person name="Pamer E.G."/>
        </authorList>
    </citation>
    <scope>NUCLEOTIDE SEQUENCE</scope>
    <source>
        <strain evidence="1">DFI.6.55</strain>
    </source>
</reference>
<dbReference type="Proteomes" id="UP001299608">
    <property type="component" value="Unassembled WGS sequence"/>
</dbReference>
<dbReference type="InterPro" id="IPR023214">
    <property type="entry name" value="HAD_sf"/>
</dbReference>
<dbReference type="SFLD" id="SFLDG01129">
    <property type="entry name" value="C1.5:_HAD__Beta-PGM__Phosphata"/>
    <property type="match status" value="1"/>
</dbReference>
<dbReference type="NCBIfam" id="TIGR01509">
    <property type="entry name" value="HAD-SF-IA-v3"/>
    <property type="match status" value="1"/>
</dbReference>
<gene>
    <name evidence="1" type="ORF">L0N08_13305</name>
</gene>
<dbReference type="SFLD" id="SFLDS00003">
    <property type="entry name" value="Haloacid_Dehalogenase"/>
    <property type="match status" value="1"/>
</dbReference>
<dbReference type="AlphaFoldDB" id="A0AAW5BZY9"/>
<dbReference type="PANTHER" id="PTHR18901">
    <property type="entry name" value="2-DEOXYGLUCOSE-6-PHOSPHATE PHOSPHATASE 2"/>
    <property type="match status" value="1"/>
</dbReference>
<dbReference type="InterPro" id="IPR006439">
    <property type="entry name" value="HAD-SF_hydro_IA"/>
</dbReference>
<dbReference type="Gene3D" id="1.10.150.240">
    <property type="entry name" value="Putative phosphatase, domain 2"/>
    <property type="match status" value="1"/>
</dbReference>
<dbReference type="Pfam" id="PF00702">
    <property type="entry name" value="Hydrolase"/>
    <property type="match status" value="1"/>
</dbReference>
<evidence type="ECO:0000313" key="1">
    <source>
        <dbReference type="EMBL" id="MCG4746394.1"/>
    </source>
</evidence>
<dbReference type="SFLD" id="SFLDG01135">
    <property type="entry name" value="C1.5.6:_HAD__Beta-PGM__Phospha"/>
    <property type="match status" value="1"/>
</dbReference>
<dbReference type="SUPFAM" id="SSF56784">
    <property type="entry name" value="HAD-like"/>
    <property type="match status" value="1"/>
</dbReference>
<sequence>MAKKINAVIFDQDGLMFDTERLSLEGWEKAARRYGICLDKGFLRDLRGCKPDKVKAAFLNEFGNSLDFDTIFEEKRRYSYQWIRENGVPVKPGLKELLIYLKEQGVKTAVATASSEGWTQGNVKGAGLDGYFDGYIYGDMVKEAKPDPAIFLMAAKMLGEEPDRCIILEDSFNGIKAAHAGGFLPVMVPDQDEPDEELSKLLTARCSSLTDVIGLFEDGTFEPAGAGTVRTT</sequence>
<comment type="caution">
    <text evidence="1">The sequence shown here is derived from an EMBL/GenBank/DDBJ whole genome shotgun (WGS) entry which is preliminary data.</text>
</comment>
<dbReference type="PANTHER" id="PTHR18901:SF38">
    <property type="entry name" value="PSEUDOURIDINE-5'-PHOSPHATASE"/>
    <property type="match status" value="1"/>
</dbReference>
<proteinExistence type="predicted"/>
<dbReference type="InterPro" id="IPR023198">
    <property type="entry name" value="PGP-like_dom2"/>
</dbReference>
<dbReference type="EMBL" id="JAKNGE010000015">
    <property type="protein sequence ID" value="MCG4746394.1"/>
    <property type="molecule type" value="Genomic_DNA"/>
</dbReference>